<sequence>MKHNYKRITALAGMTALLVSMPVSVYAGQIRNTYTANLSNVLGSVDVSALKGNPVVKGSNIVVDSDTDDWDDITSRTADAAGVKLWKAAVSSDYSKLYFMYEGTVQTEWDYSYMGSNPVSITYADGTTGISDKIQFTGWKDSAQAKNSWYGDIENSETVTVNNAHGNTAGPYVVETAIPFDFFANWDFKITFAGTTVDIKDIEVLDGQKVEKDDTEAVYNGIVIDGEFADWDAVKKYDAVCPNDAHNECISKTAMMFDGDYIYVYVKDGTGGDASGAGTHSNGRYSITTDLGYELVFQLDSKGYVNGVDGVDCRHVGNQWEIAVPKSALPAYNKTISFGLYRSEPFISGTANIKDDGSSDDKIIYDIRYDGLYGDWEYYPHTTIQYSTAGAHHNMVDSAGALFSNGSTVLGHVYTVMPEHLNEAGGEFTQAVTFKFNDSYNQVLYPRFVTVDEQGNINWNPKSDGLSDGTYEFYMFDTSAWGTSKNINELNDADICYGKMIVTVGSNRDECEFYFDLDKVAQKLGCDVSDFKQISAQFGRLGQEWINTAGASSGAWLGLFICIAGTCGVVVYKKKKGSIQV</sequence>
<organism evidence="3 4">
    <name type="scientific">Lachnospira eligens</name>
    <dbReference type="NCBI Taxonomy" id="39485"/>
    <lineage>
        <taxon>Bacteria</taxon>
        <taxon>Bacillati</taxon>
        <taxon>Bacillota</taxon>
        <taxon>Clostridia</taxon>
        <taxon>Lachnospirales</taxon>
        <taxon>Lachnospiraceae</taxon>
        <taxon>Lachnospira</taxon>
    </lineage>
</organism>
<evidence type="ECO:0000313" key="4">
    <source>
        <dbReference type="Proteomes" id="UP000095621"/>
    </source>
</evidence>
<keyword evidence="2" id="KW-0732">Signal</keyword>
<dbReference type="AlphaFoldDB" id="A0A174YRC8"/>
<reference evidence="3 4" key="1">
    <citation type="submission" date="2015-09" db="EMBL/GenBank/DDBJ databases">
        <authorList>
            <consortium name="Pathogen Informatics"/>
        </authorList>
    </citation>
    <scope>NUCLEOTIDE SEQUENCE [LARGE SCALE GENOMIC DNA]</scope>
    <source>
        <strain evidence="3 4">2789STDY5834875</strain>
    </source>
</reference>
<dbReference type="InterPro" id="IPR026409">
    <property type="entry name" value="Firmicu_CTERM"/>
</dbReference>
<keyword evidence="1" id="KW-0472">Membrane</keyword>
<protein>
    <recommendedName>
        <fullName evidence="5">Firmicu-CTERM sorting domain-containing protein</fullName>
    </recommendedName>
</protein>
<name>A0A174YRC8_9FIRM</name>
<accession>A0A174YRC8</accession>
<feature type="transmembrane region" description="Helical" evidence="1">
    <location>
        <begin position="554"/>
        <end position="572"/>
    </location>
</feature>
<dbReference type="RefSeq" id="WP_055214289.1">
    <property type="nucleotide sequence ID" value="NZ_CZBU01000001.1"/>
</dbReference>
<evidence type="ECO:0000256" key="1">
    <source>
        <dbReference type="SAM" id="Phobius"/>
    </source>
</evidence>
<evidence type="ECO:0000313" key="3">
    <source>
        <dbReference type="EMBL" id="CUQ75249.1"/>
    </source>
</evidence>
<gene>
    <name evidence="3" type="ORF">ERS852490_00407</name>
</gene>
<proteinExistence type="predicted"/>
<keyword evidence="1" id="KW-1133">Transmembrane helix</keyword>
<dbReference type="Proteomes" id="UP000095621">
    <property type="component" value="Unassembled WGS sequence"/>
</dbReference>
<feature type="signal peptide" evidence="2">
    <location>
        <begin position="1"/>
        <end position="27"/>
    </location>
</feature>
<keyword evidence="1" id="KW-0812">Transmembrane</keyword>
<dbReference type="OrthoDB" id="2067260at2"/>
<evidence type="ECO:0008006" key="5">
    <source>
        <dbReference type="Google" id="ProtNLM"/>
    </source>
</evidence>
<evidence type="ECO:0000256" key="2">
    <source>
        <dbReference type="SAM" id="SignalP"/>
    </source>
</evidence>
<dbReference type="NCBIfam" id="TIGR04145">
    <property type="entry name" value="Firmicu_CTERM"/>
    <property type="match status" value="1"/>
</dbReference>
<feature type="chain" id="PRO_5008038297" description="Firmicu-CTERM sorting domain-containing protein" evidence="2">
    <location>
        <begin position="28"/>
        <end position="581"/>
    </location>
</feature>
<dbReference type="EMBL" id="CZBU01000001">
    <property type="protein sequence ID" value="CUQ75249.1"/>
    <property type="molecule type" value="Genomic_DNA"/>
</dbReference>